<name>A0A6P1TP39_9FIRM</name>
<dbReference type="GO" id="GO:0000160">
    <property type="term" value="P:phosphorelay signal transduction system"/>
    <property type="evidence" value="ECO:0007669"/>
    <property type="project" value="InterPro"/>
</dbReference>
<dbReference type="InterPro" id="IPR011006">
    <property type="entry name" value="CheY-like_superfamily"/>
</dbReference>
<dbReference type="SUPFAM" id="SSF52172">
    <property type="entry name" value="CheY-like"/>
    <property type="match status" value="1"/>
</dbReference>
<evidence type="ECO:0000259" key="4">
    <source>
        <dbReference type="PROSITE" id="PS50110"/>
    </source>
</evidence>
<dbReference type="AlphaFoldDB" id="A0A6P1TP39"/>
<reference evidence="5 6" key="1">
    <citation type="submission" date="2020-01" db="EMBL/GenBank/DDBJ databases">
        <title>Genome analysis of Anaerocolumna sp. CBA3638.</title>
        <authorList>
            <person name="Kim J."/>
            <person name="Roh S.W."/>
        </authorList>
    </citation>
    <scope>NUCLEOTIDE SEQUENCE [LARGE SCALE GENOMIC DNA]</scope>
    <source>
        <strain evidence="5 6">CBA3638</strain>
    </source>
</reference>
<keyword evidence="6" id="KW-1185">Reference proteome</keyword>
<feature type="domain" description="Response regulatory" evidence="4">
    <location>
        <begin position="3"/>
        <end position="118"/>
    </location>
</feature>
<dbReference type="PANTHER" id="PTHR43228:SF1">
    <property type="entry name" value="TWO-COMPONENT RESPONSE REGULATOR ARR22"/>
    <property type="match status" value="1"/>
</dbReference>
<evidence type="ECO:0000256" key="1">
    <source>
        <dbReference type="ARBA" id="ARBA00018672"/>
    </source>
</evidence>
<dbReference type="PROSITE" id="PS50110">
    <property type="entry name" value="RESPONSE_REGULATORY"/>
    <property type="match status" value="1"/>
</dbReference>
<dbReference type="CDD" id="cd17542">
    <property type="entry name" value="REC_CheY"/>
    <property type="match status" value="1"/>
</dbReference>
<dbReference type="Gene3D" id="3.40.50.2300">
    <property type="match status" value="1"/>
</dbReference>
<feature type="modified residue" description="4-aspartylphosphate" evidence="3">
    <location>
        <position position="53"/>
    </location>
</feature>
<evidence type="ECO:0000256" key="2">
    <source>
        <dbReference type="ARBA" id="ARBA00024867"/>
    </source>
</evidence>
<proteinExistence type="predicted"/>
<protein>
    <recommendedName>
        <fullName evidence="1">Stage 0 sporulation protein A homolog</fullName>
    </recommendedName>
</protein>
<dbReference type="PANTHER" id="PTHR43228">
    <property type="entry name" value="TWO-COMPONENT RESPONSE REGULATOR"/>
    <property type="match status" value="1"/>
</dbReference>
<sequence>MKRVLIVDDASFMRMSIKNMLEKGGYEVAGEAGNGLEAVSKYKELKPDIVTMDITMPEMDGIEALKLIMQYDSKAKIIMVSAMGQETLVKQSILNGAKTFIIKPFKEEQVIQSLNKLTTI</sequence>
<dbReference type="InterPro" id="IPR001789">
    <property type="entry name" value="Sig_transdc_resp-reg_receiver"/>
</dbReference>
<gene>
    <name evidence="5" type="ORF">Ana3638_19860</name>
</gene>
<dbReference type="InterPro" id="IPR052048">
    <property type="entry name" value="ST_Response_Regulator"/>
</dbReference>
<dbReference type="EMBL" id="CP048000">
    <property type="protein sequence ID" value="QHQ62754.1"/>
    <property type="molecule type" value="Genomic_DNA"/>
</dbReference>
<dbReference type="KEGG" id="anr:Ana3638_19860"/>
<dbReference type="Proteomes" id="UP000464314">
    <property type="component" value="Chromosome"/>
</dbReference>
<accession>A0A6P1TP39</accession>
<evidence type="ECO:0000313" key="6">
    <source>
        <dbReference type="Proteomes" id="UP000464314"/>
    </source>
</evidence>
<keyword evidence="3" id="KW-0597">Phosphoprotein</keyword>
<dbReference type="SMART" id="SM00448">
    <property type="entry name" value="REC"/>
    <property type="match status" value="1"/>
</dbReference>
<evidence type="ECO:0000256" key="3">
    <source>
        <dbReference type="PROSITE-ProRule" id="PRU00169"/>
    </source>
</evidence>
<dbReference type="Pfam" id="PF00072">
    <property type="entry name" value="Response_reg"/>
    <property type="match status" value="1"/>
</dbReference>
<comment type="function">
    <text evidence="2">May play the central regulatory role in sporulation. It may be an element of the effector pathway responsible for the activation of sporulation genes in response to nutritional stress. Spo0A may act in concert with spo0H (a sigma factor) to control the expression of some genes that are critical to the sporulation process.</text>
</comment>
<evidence type="ECO:0000313" key="5">
    <source>
        <dbReference type="EMBL" id="QHQ62754.1"/>
    </source>
</evidence>
<dbReference type="RefSeq" id="WP_161839575.1">
    <property type="nucleotide sequence ID" value="NZ_CP048000.1"/>
</dbReference>
<organism evidence="5 6">
    <name type="scientific">Anaerocolumna sedimenticola</name>
    <dbReference type="NCBI Taxonomy" id="2696063"/>
    <lineage>
        <taxon>Bacteria</taxon>
        <taxon>Bacillati</taxon>
        <taxon>Bacillota</taxon>
        <taxon>Clostridia</taxon>
        <taxon>Lachnospirales</taxon>
        <taxon>Lachnospiraceae</taxon>
        <taxon>Anaerocolumna</taxon>
    </lineage>
</organism>